<evidence type="ECO:0000256" key="1">
    <source>
        <dbReference type="ARBA" id="ARBA00005354"/>
    </source>
</evidence>
<dbReference type="CDD" id="cd14095">
    <property type="entry name" value="STKc_DCKL"/>
    <property type="match status" value="1"/>
</dbReference>
<feature type="region of interest" description="Disordered" evidence="11">
    <location>
        <begin position="320"/>
        <end position="612"/>
    </location>
</feature>
<proteinExistence type="inferred from homology"/>
<keyword evidence="3" id="KW-0723">Serine/threonine-protein kinase</keyword>
<keyword evidence="6" id="KW-0418">Kinase</keyword>
<dbReference type="PROSITE" id="PS00107">
    <property type="entry name" value="PROTEIN_KINASE_ATP"/>
    <property type="match status" value="1"/>
</dbReference>
<name>A0AAE0SN62_9BIVA</name>
<evidence type="ECO:0000256" key="11">
    <source>
        <dbReference type="SAM" id="MobiDB-lite"/>
    </source>
</evidence>
<dbReference type="CDD" id="cd22249">
    <property type="entry name" value="UDM1_RNF168_RNF169-like"/>
    <property type="match status" value="1"/>
</dbReference>
<dbReference type="Pfam" id="PF00069">
    <property type="entry name" value="Pkinase"/>
    <property type="match status" value="1"/>
</dbReference>
<reference evidence="14" key="2">
    <citation type="journal article" date="2021" name="Genome Biol. Evol.">
        <title>Developing a high-quality reference genome for a parasitic bivalve with doubly uniparental inheritance (Bivalvia: Unionida).</title>
        <authorList>
            <person name="Smith C.H."/>
        </authorList>
    </citation>
    <scope>NUCLEOTIDE SEQUENCE</scope>
    <source>
        <strain evidence="14">CHS0354</strain>
        <tissue evidence="14">Mantle</tissue>
    </source>
</reference>
<feature type="domain" description="Doublecortin" evidence="13">
    <location>
        <begin position="35"/>
        <end position="121"/>
    </location>
</feature>
<feature type="compositionally biased region" description="Basic and acidic residues" evidence="11">
    <location>
        <begin position="346"/>
        <end position="395"/>
    </location>
</feature>
<evidence type="ECO:0000259" key="13">
    <source>
        <dbReference type="PROSITE" id="PS50309"/>
    </source>
</evidence>
<dbReference type="Gene3D" id="1.10.510.10">
    <property type="entry name" value="Transferase(Phosphotransferase) domain 1"/>
    <property type="match status" value="1"/>
</dbReference>
<keyword evidence="5 10" id="KW-0547">Nucleotide-binding</keyword>
<dbReference type="PROSITE" id="PS50011">
    <property type="entry name" value="PROTEIN_KINASE_DOM"/>
    <property type="match status" value="1"/>
</dbReference>
<dbReference type="InterPro" id="IPR017441">
    <property type="entry name" value="Protein_kinase_ATP_BS"/>
</dbReference>
<feature type="compositionally biased region" description="Basic and acidic residues" evidence="11">
    <location>
        <begin position="425"/>
        <end position="528"/>
    </location>
</feature>
<dbReference type="FunFam" id="3.30.200.20:FF:000003">
    <property type="entry name" value="Non-specific serine/threonine protein kinase"/>
    <property type="match status" value="1"/>
</dbReference>
<evidence type="ECO:0000256" key="6">
    <source>
        <dbReference type="ARBA" id="ARBA00022777"/>
    </source>
</evidence>
<evidence type="ECO:0000256" key="2">
    <source>
        <dbReference type="ARBA" id="ARBA00012513"/>
    </source>
</evidence>
<feature type="domain" description="Protein kinase" evidence="12">
    <location>
        <begin position="629"/>
        <end position="886"/>
    </location>
</feature>
<organism evidence="14 15">
    <name type="scientific">Potamilus streckersoni</name>
    <dbReference type="NCBI Taxonomy" id="2493646"/>
    <lineage>
        <taxon>Eukaryota</taxon>
        <taxon>Metazoa</taxon>
        <taxon>Spiralia</taxon>
        <taxon>Lophotrochozoa</taxon>
        <taxon>Mollusca</taxon>
        <taxon>Bivalvia</taxon>
        <taxon>Autobranchia</taxon>
        <taxon>Heteroconchia</taxon>
        <taxon>Palaeoheterodonta</taxon>
        <taxon>Unionida</taxon>
        <taxon>Unionoidea</taxon>
        <taxon>Unionidae</taxon>
        <taxon>Ambleminae</taxon>
        <taxon>Lampsilini</taxon>
        <taxon>Potamilus</taxon>
    </lineage>
</organism>
<evidence type="ECO:0000256" key="7">
    <source>
        <dbReference type="ARBA" id="ARBA00022840"/>
    </source>
</evidence>
<comment type="catalytic activity">
    <reaction evidence="8">
        <text>L-threonyl-[protein] + ATP = O-phospho-L-threonyl-[protein] + ADP + H(+)</text>
        <dbReference type="Rhea" id="RHEA:46608"/>
        <dbReference type="Rhea" id="RHEA-COMP:11060"/>
        <dbReference type="Rhea" id="RHEA-COMP:11605"/>
        <dbReference type="ChEBI" id="CHEBI:15378"/>
        <dbReference type="ChEBI" id="CHEBI:30013"/>
        <dbReference type="ChEBI" id="CHEBI:30616"/>
        <dbReference type="ChEBI" id="CHEBI:61977"/>
        <dbReference type="ChEBI" id="CHEBI:456216"/>
        <dbReference type="EC" id="2.7.11.1"/>
    </reaction>
</comment>
<evidence type="ECO:0000313" key="14">
    <source>
        <dbReference type="EMBL" id="KAK3595086.1"/>
    </source>
</evidence>
<dbReference type="GO" id="GO:0005524">
    <property type="term" value="F:ATP binding"/>
    <property type="evidence" value="ECO:0007669"/>
    <property type="project" value="UniProtKB-UniRule"/>
</dbReference>
<feature type="compositionally biased region" description="Basic and acidic residues" evidence="11">
    <location>
        <begin position="402"/>
        <end position="417"/>
    </location>
</feature>
<gene>
    <name evidence="14" type="ORF">CHS0354_043187</name>
</gene>
<dbReference type="SUPFAM" id="SSF56112">
    <property type="entry name" value="Protein kinase-like (PK-like)"/>
    <property type="match status" value="1"/>
</dbReference>
<dbReference type="AlphaFoldDB" id="A0AAE0SN62"/>
<dbReference type="FunFam" id="1.10.510.10:FF:000066">
    <property type="entry name" value="Serine/threonine-protein kinase DCLK1 isoform 2"/>
    <property type="match status" value="1"/>
</dbReference>
<feature type="compositionally biased region" description="Basic and acidic residues" evidence="11">
    <location>
        <begin position="538"/>
        <end position="599"/>
    </location>
</feature>
<feature type="compositionally biased region" description="Basic and acidic residues" evidence="11">
    <location>
        <begin position="328"/>
        <end position="338"/>
    </location>
</feature>
<dbReference type="SMART" id="SM00220">
    <property type="entry name" value="S_TKc"/>
    <property type="match status" value="1"/>
</dbReference>
<evidence type="ECO:0000256" key="5">
    <source>
        <dbReference type="ARBA" id="ARBA00022741"/>
    </source>
</evidence>
<sequence length="931" mass="108425">MTATMARRILNFNTHVSQAHRDAVDERYRDLRRPRKVRFYVNGDRYFKGKKLYITPHRYFNFNDLLNDLTGKLPSNLNLPYGVRQIFTPSSGRRITDIEDLQDSQSYICAGFEGFKPIKYGTAELEPWSLAAPIESPLRANARAHAHNELHDENQNYTQGSYRGRGFVGSNAFHPARYYQGHRRFPGAFGPANRNTYLMQQSENVPLKPKVVTIVRNGARPRNNVKILLNRRSVQSFEQLMGDITEAFGPKWKNNKVRKLFTTKGHEVQGISDFFRDDDIFIGVGSDQLTESDIQDIIEELFPDSPYAKNLMKDFEKQKKKKKLAAAHQHEADKRDSGFGEGSDGSNREQEQDYLIHKTRPQEKGRHKNDYPRDMEVGLRLEQEKEKADRDERDRAKRRRMKVMETERRIVEDENRKKNLVPGKQVEDPFRKATKEQKVREREDARRKREEEKQRHQEEDERQKEKERQEREKAEIAARERQAAAAEKAEKERLEREKAEKEKEKEKERIKKEKEKEKEKEIAEKALKTPDVQATEAKANETKVEKAKSEKTEKDKEQAEKDKEKGEKEKEGKAKDSEKEKDGEFQSDKNKNDGTEKVEKKKKKQKQKIVRKTKLERQISSDDYVYNKYELGRTLGDGNFAIVRYSKLKNIGTEYAMKVIDKSKLKGKEHMVENEIEIMKDCNHPNIVKLYEEYETVDKIYLVMELVKGGDLFDAITQSVKFGEVDSAHMVKDLCNALFYLHSRIIVHRDLKPENLLVHRNKDMTITLKLADFGLAMEVKEPIYTVCGTPTYVAPEILSEIGYGLEVDMWAVGVISYILLCGFPPFRSPDRNQTELFEFIKAGEYEFLSPYWDNISLAAKDLIEHLLVVDKKKRYTATDVLCHSWILCGGDMNSIPKEKLPQLHQQAKSELEAQAKLGRESYLKLKEKRAN</sequence>
<dbReference type="EC" id="2.7.11.1" evidence="2"/>
<dbReference type="GO" id="GO:0035556">
    <property type="term" value="P:intracellular signal transduction"/>
    <property type="evidence" value="ECO:0007669"/>
    <property type="project" value="InterPro"/>
</dbReference>
<dbReference type="SUPFAM" id="SSF89837">
    <property type="entry name" value="Doublecortin (DC)"/>
    <property type="match status" value="2"/>
</dbReference>
<reference evidence="14" key="3">
    <citation type="submission" date="2023-05" db="EMBL/GenBank/DDBJ databases">
        <authorList>
            <person name="Smith C.H."/>
        </authorList>
    </citation>
    <scope>NUCLEOTIDE SEQUENCE</scope>
    <source>
        <strain evidence="14">CHS0354</strain>
        <tissue evidence="14">Mantle</tissue>
    </source>
</reference>
<dbReference type="Pfam" id="PF03607">
    <property type="entry name" value="DCX"/>
    <property type="match status" value="2"/>
</dbReference>
<reference evidence="14" key="1">
    <citation type="journal article" date="2021" name="Genome Biol. Evol.">
        <title>A High-Quality Reference Genome for a Parasitic Bivalve with Doubly Uniparental Inheritance (Bivalvia: Unionida).</title>
        <authorList>
            <person name="Smith C.H."/>
        </authorList>
    </citation>
    <scope>NUCLEOTIDE SEQUENCE</scope>
    <source>
        <strain evidence="14">CHS0354</strain>
    </source>
</reference>
<feature type="binding site" evidence="10">
    <location>
        <position position="658"/>
    </location>
    <ligand>
        <name>ATP</name>
        <dbReference type="ChEBI" id="CHEBI:30616"/>
    </ligand>
</feature>
<accession>A0AAE0SN62</accession>
<dbReference type="PROSITE" id="PS50309">
    <property type="entry name" value="DC"/>
    <property type="match status" value="2"/>
</dbReference>
<evidence type="ECO:0000256" key="10">
    <source>
        <dbReference type="PROSITE-ProRule" id="PRU10141"/>
    </source>
</evidence>
<dbReference type="InterPro" id="IPR008271">
    <property type="entry name" value="Ser/Thr_kinase_AS"/>
</dbReference>
<dbReference type="InterPro" id="IPR000719">
    <property type="entry name" value="Prot_kinase_dom"/>
</dbReference>
<comment type="catalytic activity">
    <reaction evidence="9">
        <text>L-seryl-[protein] + ATP = O-phospho-L-seryl-[protein] + ADP + H(+)</text>
        <dbReference type="Rhea" id="RHEA:17989"/>
        <dbReference type="Rhea" id="RHEA-COMP:9863"/>
        <dbReference type="Rhea" id="RHEA-COMP:11604"/>
        <dbReference type="ChEBI" id="CHEBI:15378"/>
        <dbReference type="ChEBI" id="CHEBI:29999"/>
        <dbReference type="ChEBI" id="CHEBI:30616"/>
        <dbReference type="ChEBI" id="CHEBI:83421"/>
        <dbReference type="ChEBI" id="CHEBI:456216"/>
        <dbReference type="EC" id="2.7.11.1"/>
    </reaction>
</comment>
<dbReference type="InterPro" id="IPR011009">
    <property type="entry name" value="Kinase-like_dom_sf"/>
</dbReference>
<evidence type="ECO:0000256" key="4">
    <source>
        <dbReference type="ARBA" id="ARBA00022679"/>
    </source>
</evidence>
<keyword evidence="15" id="KW-1185">Reference proteome</keyword>
<dbReference type="Gene3D" id="3.10.20.230">
    <property type="entry name" value="Doublecortin domain"/>
    <property type="match status" value="2"/>
</dbReference>
<dbReference type="InterPro" id="IPR003533">
    <property type="entry name" value="Doublecortin_dom"/>
</dbReference>
<keyword evidence="7 10" id="KW-0067">ATP-binding</keyword>
<evidence type="ECO:0000313" key="15">
    <source>
        <dbReference type="Proteomes" id="UP001195483"/>
    </source>
</evidence>
<evidence type="ECO:0000256" key="3">
    <source>
        <dbReference type="ARBA" id="ARBA00022527"/>
    </source>
</evidence>
<dbReference type="InterPro" id="IPR036572">
    <property type="entry name" value="Doublecortin_dom_sf"/>
</dbReference>
<comment type="caution">
    <text evidence="14">The sequence shown here is derived from an EMBL/GenBank/DDBJ whole genome shotgun (WGS) entry which is preliminary data.</text>
</comment>
<dbReference type="Proteomes" id="UP001195483">
    <property type="component" value="Unassembled WGS sequence"/>
</dbReference>
<dbReference type="GO" id="GO:0004674">
    <property type="term" value="F:protein serine/threonine kinase activity"/>
    <property type="evidence" value="ECO:0007669"/>
    <property type="project" value="UniProtKB-KW"/>
</dbReference>
<evidence type="ECO:0000256" key="8">
    <source>
        <dbReference type="ARBA" id="ARBA00047899"/>
    </source>
</evidence>
<protein>
    <recommendedName>
        <fullName evidence="2">non-specific serine/threonine protein kinase</fullName>
        <ecNumber evidence="2">2.7.11.1</ecNumber>
    </recommendedName>
</protein>
<comment type="similarity">
    <text evidence="1">Belongs to the protein kinase superfamily. CAMK Ser/Thr protein kinase family. CaMK subfamily.</text>
</comment>
<feature type="compositionally biased region" description="Basic residues" evidence="11">
    <location>
        <begin position="600"/>
        <end position="612"/>
    </location>
</feature>
<dbReference type="PROSITE" id="PS00108">
    <property type="entry name" value="PROTEIN_KINASE_ST"/>
    <property type="match status" value="1"/>
</dbReference>
<dbReference type="CDD" id="cd16111">
    <property type="entry name" value="DCX_DCLK3"/>
    <property type="match status" value="1"/>
</dbReference>
<evidence type="ECO:0000259" key="12">
    <source>
        <dbReference type="PROSITE" id="PS50011"/>
    </source>
</evidence>
<dbReference type="SMART" id="SM00537">
    <property type="entry name" value="DCX"/>
    <property type="match status" value="2"/>
</dbReference>
<feature type="domain" description="Doublecortin" evidence="13">
    <location>
        <begin position="210"/>
        <end position="295"/>
    </location>
</feature>
<evidence type="ECO:0000256" key="9">
    <source>
        <dbReference type="ARBA" id="ARBA00048679"/>
    </source>
</evidence>
<dbReference type="PANTHER" id="PTHR24347">
    <property type="entry name" value="SERINE/THREONINE-PROTEIN KINASE"/>
    <property type="match status" value="1"/>
</dbReference>
<dbReference type="EMBL" id="JAEAOA010002366">
    <property type="protein sequence ID" value="KAK3595086.1"/>
    <property type="molecule type" value="Genomic_DNA"/>
</dbReference>
<keyword evidence="4" id="KW-0808">Transferase</keyword>